<dbReference type="PANTHER" id="PTHR21666">
    <property type="entry name" value="PEPTIDASE-RELATED"/>
    <property type="match status" value="1"/>
</dbReference>
<keyword evidence="3" id="KW-0378">Hydrolase</keyword>
<accession>A0ABU2N480</accession>
<proteinExistence type="predicted"/>
<evidence type="ECO:0000313" key="4">
    <source>
        <dbReference type="Proteomes" id="UP001183202"/>
    </source>
</evidence>
<comment type="caution">
    <text evidence="3">The sequence shown here is derived from an EMBL/GenBank/DDBJ whole genome shotgun (WGS) entry which is preliminary data.</text>
</comment>
<keyword evidence="4" id="KW-1185">Reference proteome</keyword>
<dbReference type="EC" id="3.4.-.-" evidence="3"/>
<dbReference type="EMBL" id="JAVREJ010000002">
    <property type="protein sequence ID" value="MDT0348716.1"/>
    <property type="molecule type" value="Genomic_DNA"/>
</dbReference>
<dbReference type="InterPro" id="IPR011055">
    <property type="entry name" value="Dup_hybrid_motif"/>
</dbReference>
<gene>
    <name evidence="3" type="ORF">RM445_04175</name>
</gene>
<dbReference type="Gene3D" id="2.70.70.10">
    <property type="entry name" value="Glucose Permease (Domain IIA)"/>
    <property type="match status" value="1"/>
</dbReference>
<feature type="domain" description="M23ase beta-sheet core" evidence="2">
    <location>
        <begin position="184"/>
        <end position="279"/>
    </location>
</feature>
<name>A0ABU2N480_9PSEU</name>
<evidence type="ECO:0000256" key="1">
    <source>
        <dbReference type="SAM" id="MobiDB-lite"/>
    </source>
</evidence>
<feature type="region of interest" description="Disordered" evidence="1">
    <location>
        <begin position="1"/>
        <end position="36"/>
    </location>
</feature>
<evidence type="ECO:0000259" key="2">
    <source>
        <dbReference type="Pfam" id="PF01551"/>
    </source>
</evidence>
<sequence length="290" mass="29954">MARHRSPSGARPEPGELRPSQPTGSHRLPPPPSASLRGRITLAAAAAGAVVAAGQTMMTALTGPDVVPVAALLPVADTSTDAGGTDALGTDAIGAEQLPQGALRVGSLDGNFGPTGHLDPRSEVDVRNLTKAADIGQEIAKRTAVLRSALSDGAPEAKVIDGEAFVRPAVGRLTSVFGARWGVTHYGVDIANAIGTPIYALTDGVVTESGPASGFGMWVVVRHPDGERTVYGHVNRSYVTVGQPVRAGEHIADIGNRGFSTGPHLHLEVWAPDGTKLNPVTWLARHGIQL</sequence>
<dbReference type="GO" id="GO:0016787">
    <property type="term" value="F:hydrolase activity"/>
    <property type="evidence" value="ECO:0007669"/>
    <property type="project" value="UniProtKB-KW"/>
</dbReference>
<protein>
    <submittedName>
        <fullName evidence="3">M23 family metallopeptidase</fullName>
        <ecNumber evidence="3">3.4.-.-</ecNumber>
    </submittedName>
</protein>
<dbReference type="PANTHER" id="PTHR21666:SF270">
    <property type="entry name" value="MUREIN HYDROLASE ACTIVATOR ENVC"/>
    <property type="match status" value="1"/>
</dbReference>
<dbReference type="Proteomes" id="UP001183202">
    <property type="component" value="Unassembled WGS sequence"/>
</dbReference>
<dbReference type="InterPro" id="IPR016047">
    <property type="entry name" value="M23ase_b-sheet_dom"/>
</dbReference>
<dbReference type="InterPro" id="IPR050570">
    <property type="entry name" value="Cell_wall_metabolism_enzyme"/>
</dbReference>
<dbReference type="Pfam" id="PF01551">
    <property type="entry name" value="Peptidase_M23"/>
    <property type="match status" value="1"/>
</dbReference>
<reference evidence="4" key="1">
    <citation type="submission" date="2023-07" db="EMBL/GenBank/DDBJ databases">
        <title>30 novel species of actinomycetes from the DSMZ collection.</title>
        <authorList>
            <person name="Nouioui I."/>
        </authorList>
    </citation>
    <scope>NUCLEOTIDE SEQUENCE [LARGE SCALE GENOMIC DNA]</scope>
    <source>
        <strain evidence="4">DSM 45834</strain>
    </source>
</reference>
<dbReference type="SUPFAM" id="SSF51261">
    <property type="entry name" value="Duplicated hybrid motif"/>
    <property type="match status" value="1"/>
</dbReference>
<dbReference type="CDD" id="cd12797">
    <property type="entry name" value="M23_peptidase"/>
    <property type="match status" value="1"/>
</dbReference>
<evidence type="ECO:0000313" key="3">
    <source>
        <dbReference type="EMBL" id="MDT0348716.1"/>
    </source>
</evidence>
<organism evidence="3 4">
    <name type="scientific">Pseudonocardia charpentierae</name>
    <dbReference type="NCBI Taxonomy" id="3075545"/>
    <lineage>
        <taxon>Bacteria</taxon>
        <taxon>Bacillati</taxon>
        <taxon>Actinomycetota</taxon>
        <taxon>Actinomycetes</taxon>
        <taxon>Pseudonocardiales</taxon>
        <taxon>Pseudonocardiaceae</taxon>
        <taxon>Pseudonocardia</taxon>
    </lineage>
</organism>